<evidence type="ECO:0000313" key="3">
    <source>
        <dbReference type="Proteomes" id="UP000004810"/>
    </source>
</evidence>
<reference evidence="3" key="1">
    <citation type="submission" date="2012-08" db="EMBL/GenBank/DDBJ databases">
        <title>The Genome Sequence of Wuchereria bancrofti.</title>
        <authorList>
            <person name="Nutman T.B."/>
            <person name="Fink D.L."/>
            <person name="Russ C."/>
            <person name="Young S."/>
            <person name="Zeng Q."/>
            <person name="Koehrsen M."/>
            <person name="Alvarado L."/>
            <person name="Berlin A."/>
            <person name="Chapman S.B."/>
            <person name="Chen Z."/>
            <person name="Freedman E."/>
            <person name="Gellesch M."/>
            <person name="Goldberg J."/>
            <person name="Griggs A."/>
            <person name="Gujja S."/>
            <person name="Heilman E.R."/>
            <person name="Heiman D."/>
            <person name="Hepburn T."/>
            <person name="Howarth C."/>
            <person name="Jen D."/>
            <person name="Larson L."/>
            <person name="Lewis B."/>
            <person name="Mehta T."/>
            <person name="Park D."/>
            <person name="Pearson M."/>
            <person name="Roberts A."/>
            <person name="Saif S."/>
            <person name="Shea T."/>
            <person name="Shenoy N."/>
            <person name="Sisk P."/>
            <person name="Stolte C."/>
            <person name="Sykes S."/>
            <person name="Walk T."/>
            <person name="White J."/>
            <person name="Yandava C."/>
            <person name="Haas B."/>
            <person name="Henn M.R."/>
            <person name="Nusbaum C."/>
            <person name="Birren B."/>
        </authorList>
    </citation>
    <scope>NUCLEOTIDE SEQUENCE [LARGE SCALE GENOMIC DNA]</scope>
    <source>
        <strain evidence="3">NA</strain>
    </source>
</reference>
<evidence type="ECO:0000313" key="2">
    <source>
        <dbReference type="EMBL" id="EJW71835.1"/>
    </source>
</evidence>
<gene>
    <name evidence="2" type="ORF">WUBG_17259</name>
</gene>
<protein>
    <submittedName>
        <fullName evidence="2">Uncharacterized protein</fullName>
    </submittedName>
</protein>
<name>J9ACV5_WUCBA</name>
<feature type="compositionally biased region" description="Basic and acidic residues" evidence="1">
    <location>
        <begin position="111"/>
        <end position="124"/>
    </location>
</feature>
<accession>J9ACV5</accession>
<dbReference type="Proteomes" id="UP000004810">
    <property type="component" value="Unassembled WGS sequence"/>
</dbReference>
<feature type="region of interest" description="Disordered" evidence="1">
    <location>
        <begin position="44"/>
        <end position="133"/>
    </location>
</feature>
<evidence type="ECO:0000256" key="1">
    <source>
        <dbReference type="SAM" id="MobiDB-lite"/>
    </source>
</evidence>
<feature type="region of interest" description="Disordered" evidence="1">
    <location>
        <begin position="1"/>
        <end position="20"/>
    </location>
</feature>
<sequence length="164" mass="17804">MFSDGEATPRASATDSNVASIEYDKDPINSTIAVEIDLDLHCCSPSPYTPRSSPQKDSSSFTTRQQQPRHIAVTHQQYAASPLSQQQSIRTPLSAPPTVHSQSQLHPTCGRIDDLRSSRSDGEATPRASATDSNVASIEYDKDPINSTIGIYEILFLTLSLKIG</sequence>
<dbReference type="EMBL" id="ADBV01017588">
    <property type="protein sequence ID" value="EJW71835.1"/>
    <property type="molecule type" value="Genomic_DNA"/>
</dbReference>
<dbReference type="AlphaFoldDB" id="J9ACV5"/>
<comment type="caution">
    <text evidence="2">The sequence shown here is derived from an EMBL/GenBank/DDBJ whole genome shotgun (WGS) entry which is preliminary data.</text>
</comment>
<proteinExistence type="predicted"/>
<feature type="compositionally biased region" description="Polar residues" evidence="1">
    <location>
        <begin position="49"/>
        <end position="91"/>
    </location>
</feature>
<organism evidence="2 3">
    <name type="scientific">Wuchereria bancrofti</name>
    <dbReference type="NCBI Taxonomy" id="6293"/>
    <lineage>
        <taxon>Eukaryota</taxon>
        <taxon>Metazoa</taxon>
        <taxon>Ecdysozoa</taxon>
        <taxon>Nematoda</taxon>
        <taxon>Chromadorea</taxon>
        <taxon>Rhabditida</taxon>
        <taxon>Spirurina</taxon>
        <taxon>Spiruromorpha</taxon>
        <taxon>Filarioidea</taxon>
        <taxon>Onchocercidae</taxon>
        <taxon>Wuchereria</taxon>
    </lineage>
</organism>